<proteinExistence type="predicted"/>
<evidence type="ECO:0000256" key="4">
    <source>
        <dbReference type="ARBA" id="ARBA00022989"/>
    </source>
</evidence>
<evidence type="ECO:0000256" key="2">
    <source>
        <dbReference type="ARBA" id="ARBA00022692"/>
    </source>
</evidence>
<organism evidence="8 9">
    <name type="scientific">Papaver atlanticum</name>
    <dbReference type="NCBI Taxonomy" id="357466"/>
    <lineage>
        <taxon>Eukaryota</taxon>
        <taxon>Viridiplantae</taxon>
        <taxon>Streptophyta</taxon>
        <taxon>Embryophyta</taxon>
        <taxon>Tracheophyta</taxon>
        <taxon>Spermatophyta</taxon>
        <taxon>Magnoliopsida</taxon>
        <taxon>Ranunculales</taxon>
        <taxon>Papaveraceae</taxon>
        <taxon>Papaveroideae</taxon>
        <taxon>Papaver</taxon>
    </lineage>
</organism>
<evidence type="ECO:0000256" key="5">
    <source>
        <dbReference type="ARBA" id="ARBA00023136"/>
    </source>
</evidence>
<comment type="caution">
    <text evidence="8">The sequence shown here is derived from an EMBL/GenBank/DDBJ whole genome shotgun (WGS) entry which is preliminary data.</text>
</comment>
<protein>
    <submittedName>
        <fullName evidence="8">Uncharacterized protein</fullName>
    </submittedName>
</protein>
<keyword evidence="2 7" id="KW-0812">Transmembrane</keyword>
<dbReference type="AlphaFoldDB" id="A0AAD4SEY1"/>
<evidence type="ECO:0000256" key="7">
    <source>
        <dbReference type="SAM" id="Phobius"/>
    </source>
</evidence>
<dbReference type="EMBL" id="JAJJMB010011871">
    <property type="protein sequence ID" value="KAI3896767.1"/>
    <property type="molecule type" value="Genomic_DNA"/>
</dbReference>
<dbReference type="GO" id="GO:0016020">
    <property type="term" value="C:membrane"/>
    <property type="evidence" value="ECO:0007669"/>
    <property type="project" value="UniProtKB-SubCell"/>
</dbReference>
<evidence type="ECO:0000313" key="9">
    <source>
        <dbReference type="Proteomes" id="UP001202328"/>
    </source>
</evidence>
<evidence type="ECO:0000256" key="3">
    <source>
        <dbReference type="ARBA" id="ARBA00022729"/>
    </source>
</evidence>
<keyword evidence="6" id="KW-0325">Glycoprotein</keyword>
<keyword evidence="4 7" id="KW-1133">Transmembrane helix</keyword>
<evidence type="ECO:0000256" key="6">
    <source>
        <dbReference type="ARBA" id="ARBA00023180"/>
    </source>
</evidence>
<comment type="subcellular location">
    <subcellularLocation>
        <location evidence="1">Membrane</location>
        <topology evidence="1">Single-pass type I membrane protein</topology>
    </subcellularLocation>
</comment>
<dbReference type="Gene3D" id="3.80.10.10">
    <property type="entry name" value="Ribonuclease Inhibitor"/>
    <property type="match status" value="1"/>
</dbReference>
<sequence>MNYLQFLSLGYNRLTGSIPYSFGGLTQIGILDLSHNELEGPVPASSGLLSFLSQLDVSNNHLSGSISSSGQMLTFPAWGFQNNSGLCDGPFTPLPPCSSDTGKSFMRTPEEENSSFIDVGFLISGFCYVLWFKKSWRITIFQAVEEMTEKFTSLFRK</sequence>
<dbReference type="InterPro" id="IPR046956">
    <property type="entry name" value="RLP23-like"/>
</dbReference>
<keyword evidence="3" id="KW-0732">Signal</keyword>
<evidence type="ECO:0000313" key="8">
    <source>
        <dbReference type="EMBL" id="KAI3896767.1"/>
    </source>
</evidence>
<feature type="transmembrane region" description="Helical" evidence="7">
    <location>
        <begin position="115"/>
        <end position="132"/>
    </location>
</feature>
<dbReference type="InterPro" id="IPR032675">
    <property type="entry name" value="LRR_dom_sf"/>
</dbReference>
<dbReference type="Proteomes" id="UP001202328">
    <property type="component" value="Unassembled WGS sequence"/>
</dbReference>
<keyword evidence="5 7" id="KW-0472">Membrane</keyword>
<dbReference type="Pfam" id="PF13855">
    <property type="entry name" value="LRR_8"/>
    <property type="match status" value="1"/>
</dbReference>
<name>A0AAD4SEY1_9MAGN</name>
<reference evidence="8" key="1">
    <citation type="submission" date="2022-04" db="EMBL/GenBank/DDBJ databases">
        <title>A functionally conserved STORR gene fusion in Papaver species that diverged 16.8 million years ago.</title>
        <authorList>
            <person name="Catania T."/>
        </authorList>
    </citation>
    <scope>NUCLEOTIDE SEQUENCE</scope>
    <source>
        <strain evidence="8">S-188037</strain>
    </source>
</reference>
<keyword evidence="9" id="KW-1185">Reference proteome</keyword>
<evidence type="ECO:0000256" key="1">
    <source>
        <dbReference type="ARBA" id="ARBA00004479"/>
    </source>
</evidence>
<dbReference type="SUPFAM" id="SSF52058">
    <property type="entry name" value="L domain-like"/>
    <property type="match status" value="1"/>
</dbReference>
<accession>A0AAD4SEY1</accession>
<gene>
    <name evidence="8" type="ORF">MKW98_009620</name>
</gene>
<dbReference type="PANTHER" id="PTHR48063">
    <property type="entry name" value="LRR RECEPTOR-LIKE KINASE"/>
    <property type="match status" value="1"/>
</dbReference>
<dbReference type="InterPro" id="IPR001611">
    <property type="entry name" value="Leu-rich_rpt"/>
</dbReference>